<protein>
    <submittedName>
        <fullName evidence="1">Uncharacterized protein</fullName>
    </submittedName>
</protein>
<evidence type="ECO:0000313" key="1">
    <source>
        <dbReference type="EMBL" id="KAI4866706.1"/>
    </source>
</evidence>
<proteinExistence type="predicted"/>
<sequence>MAEALSLIGSLSAIMQLAGYLMKSTRELIACVNTIRSAPKEIEYFILETSIFTDQLRYFHDLAKDSTEKLDEKFKAKRALLVRKIVRQCRLVGRGFSPLVKRFVEVNGTGTEPFNTLRARILWLWKKPDVPELRLSLQSATANVMLLCNLFSYEELIRKNANDERLDMLQEQLRNWVSMVKRLRHELADYQSRKQSVGSELESTSDISYNSITEDTRELEKYVVKAIRSHAQVSEVRKRSSPPGPPPPGPIERKARETSPLPKSEIVVNGTEDREGVNRRPTSGQIPDITIEPIPSPAPLTSPEPRRRRRERPFSSEVRAPRRDPYPEVRPAEFDGPDTTETTNAGSSSRTSGRGEQERQKISEVKPKPDGLKPHEVVRDESVRPRPVEEREERGSSPRSSGSKAGSAKDSSHAKPIEEHSERPGAVSPSGEVRARRRPRRPK</sequence>
<dbReference type="EMBL" id="MU393455">
    <property type="protein sequence ID" value="KAI4866706.1"/>
    <property type="molecule type" value="Genomic_DNA"/>
</dbReference>
<organism evidence="1 2">
    <name type="scientific">Hypoxylon rubiginosum</name>
    <dbReference type="NCBI Taxonomy" id="110542"/>
    <lineage>
        <taxon>Eukaryota</taxon>
        <taxon>Fungi</taxon>
        <taxon>Dikarya</taxon>
        <taxon>Ascomycota</taxon>
        <taxon>Pezizomycotina</taxon>
        <taxon>Sordariomycetes</taxon>
        <taxon>Xylariomycetidae</taxon>
        <taxon>Xylariales</taxon>
        <taxon>Hypoxylaceae</taxon>
        <taxon>Hypoxylon</taxon>
    </lineage>
</organism>
<name>A0ACB9Z4I3_9PEZI</name>
<reference evidence="1 2" key="1">
    <citation type="journal article" date="2022" name="New Phytol.">
        <title>Ecological generalism drives hyperdiversity of secondary metabolite gene clusters in xylarialean endophytes.</title>
        <authorList>
            <person name="Franco M.E.E."/>
            <person name="Wisecaver J.H."/>
            <person name="Arnold A.E."/>
            <person name="Ju Y.M."/>
            <person name="Slot J.C."/>
            <person name="Ahrendt S."/>
            <person name="Moore L.P."/>
            <person name="Eastman K.E."/>
            <person name="Scott K."/>
            <person name="Konkel Z."/>
            <person name="Mondo S.J."/>
            <person name="Kuo A."/>
            <person name="Hayes R.D."/>
            <person name="Haridas S."/>
            <person name="Andreopoulos B."/>
            <person name="Riley R."/>
            <person name="LaButti K."/>
            <person name="Pangilinan J."/>
            <person name="Lipzen A."/>
            <person name="Amirebrahimi M."/>
            <person name="Yan J."/>
            <person name="Adam C."/>
            <person name="Keymanesh K."/>
            <person name="Ng V."/>
            <person name="Louie K."/>
            <person name="Northen T."/>
            <person name="Drula E."/>
            <person name="Henrissat B."/>
            <person name="Hsieh H.M."/>
            <person name="Youens-Clark K."/>
            <person name="Lutzoni F."/>
            <person name="Miadlikowska J."/>
            <person name="Eastwood D.C."/>
            <person name="Hamelin R.C."/>
            <person name="Grigoriev I.V."/>
            <person name="U'Ren J.M."/>
        </authorList>
    </citation>
    <scope>NUCLEOTIDE SEQUENCE [LARGE SCALE GENOMIC DNA]</scope>
    <source>
        <strain evidence="1 2">CBS 119005</strain>
    </source>
</reference>
<accession>A0ACB9Z4I3</accession>
<gene>
    <name evidence="1" type="ORF">F4820DRAFT_415876</name>
</gene>
<dbReference type="Proteomes" id="UP001497700">
    <property type="component" value="Unassembled WGS sequence"/>
</dbReference>
<evidence type="ECO:0000313" key="2">
    <source>
        <dbReference type="Proteomes" id="UP001497700"/>
    </source>
</evidence>
<keyword evidence="2" id="KW-1185">Reference proteome</keyword>
<comment type="caution">
    <text evidence="1">The sequence shown here is derived from an EMBL/GenBank/DDBJ whole genome shotgun (WGS) entry which is preliminary data.</text>
</comment>